<evidence type="ECO:0000256" key="6">
    <source>
        <dbReference type="ARBA" id="ARBA00023136"/>
    </source>
</evidence>
<dbReference type="Pfam" id="PF01899">
    <property type="entry name" value="MNHE"/>
    <property type="match status" value="1"/>
</dbReference>
<organism evidence="7 8">
    <name type="scientific">Histidinibacterium lentulum</name>
    <dbReference type="NCBI Taxonomy" id="2480588"/>
    <lineage>
        <taxon>Bacteria</taxon>
        <taxon>Pseudomonadati</taxon>
        <taxon>Pseudomonadota</taxon>
        <taxon>Alphaproteobacteria</taxon>
        <taxon>Rhodobacterales</taxon>
        <taxon>Paracoccaceae</taxon>
        <taxon>Histidinibacterium</taxon>
    </lineage>
</organism>
<dbReference type="PANTHER" id="PTHR34584:SF1">
    <property type="entry name" value="NA(+)_H(+) ANTIPORTER SUBUNIT E1"/>
    <property type="match status" value="1"/>
</dbReference>
<name>A0A3N2QYG7_9RHOB</name>
<dbReference type="OrthoDB" id="7852837at2"/>
<evidence type="ECO:0000256" key="2">
    <source>
        <dbReference type="ARBA" id="ARBA00006228"/>
    </source>
</evidence>
<evidence type="ECO:0000313" key="7">
    <source>
        <dbReference type="EMBL" id="ROU00146.1"/>
    </source>
</evidence>
<keyword evidence="5" id="KW-1133">Transmembrane helix</keyword>
<dbReference type="GO" id="GO:0008324">
    <property type="term" value="F:monoatomic cation transmembrane transporter activity"/>
    <property type="evidence" value="ECO:0007669"/>
    <property type="project" value="InterPro"/>
</dbReference>
<gene>
    <name evidence="7" type="ORF">EAT49_12625</name>
</gene>
<keyword evidence="4" id="KW-0812">Transmembrane</keyword>
<dbReference type="EMBL" id="RDRB01000006">
    <property type="protein sequence ID" value="ROU00146.1"/>
    <property type="molecule type" value="Genomic_DNA"/>
</dbReference>
<keyword evidence="3" id="KW-1003">Cell membrane</keyword>
<evidence type="ECO:0000256" key="1">
    <source>
        <dbReference type="ARBA" id="ARBA00004651"/>
    </source>
</evidence>
<keyword evidence="6" id="KW-0472">Membrane</keyword>
<protein>
    <submittedName>
        <fullName evidence="7">Sodium:proton antiporter</fullName>
    </submittedName>
</protein>
<comment type="similarity">
    <text evidence="2">Belongs to the CPA3 antiporters (TC 2.A.63) subunit E family.</text>
</comment>
<accession>A0A3N2QYG7</accession>
<keyword evidence="8" id="KW-1185">Reference proteome</keyword>
<dbReference type="Proteomes" id="UP000268016">
    <property type="component" value="Unassembled WGS sequence"/>
</dbReference>
<dbReference type="GO" id="GO:0005886">
    <property type="term" value="C:plasma membrane"/>
    <property type="evidence" value="ECO:0007669"/>
    <property type="project" value="UniProtKB-SubCell"/>
</dbReference>
<sequence length="164" mass="17270">MQGFAFRHLLGRIAFLGALWVVLSGLEPKALAVGTVAVPAAVWLSLRLLPGPRHLAVWRALRHLPAFLGASLLGGLDVARRALSPRMPLAPGWVEVPVHLPDGGRVALGAELSLMPGTLAAGTRNDRLLIHLLDVNAGFEDAIPREEAAIAAMIDGEPAPREGG</sequence>
<dbReference type="PANTHER" id="PTHR34584">
    <property type="entry name" value="NA(+)/H(+) ANTIPORTER SUBUNIT E1"/>
    <property type="match status" value="1"/>
</dbReference>
<evidence type="ECO:0000313" key="8">
    <source>
        <dbReference type="Proteomes" id="UP000268016"/>
    </source>
</evidence>
<evidence type="ECO:0000256" key="3">
    <source>
        <dbReference type="ARBA" id="ARBA00022475"/>
    </source>
</evidence>
<dbReference type="RefSeq" id="WP_123642694.1">
    <property type="nucleotide sequence ID" value="NZ_ML119086.1"/>
</dbReference>
<comment type="subcellular location">
    <subcellularLocation>
        <location evidence="1">Cell membrane</location>
        <topology evidence="1">Multi-pass membrane protein</topology>
    </subcellularLocation>
</comment>
<dbReference type="AlphaFoldDB" id="A0A3N2QYG7"/>
<evidence type="ECO:0000256" key="4">
    <source>
        <dbReference type="ARBA" id="ARBA00022692"/>
    </source>
</evidence>
<dbReference type="InterPro" id="IPR002758">
    <property type="entry name" value="Cation_antiport_E"/>
</dbReference>
<evidence type="ECO:0000256" key="5">
    <source>
        <dbReference type="ARBA" id="ARBA00022989"/>
    </source>
</evidence>
<reference evidence="7 8" key="1">
    <citation type="submission" date="2018-10" db="EMBL/GenBank/DDBJ databases">
        <title>Histidinibacterium lentulum gen. nov., sp. nov., a marine bacterium from the culture broth of Picochlorum sp. 122.</title>
        <authorList>
            <person name="Wang G."/>
        </authorList>
    </citation>
    <scope>NUCLEOTIDE SEQUENCE [LARGE SCALE GENOMIC DNA]</scope>
    <source>
        <strain evidence="7 8">B17</strain>
    </source>
</reference>
<proteinExistence type="inferred from homology"/>
<comment type="caution">
    <text evidence="7">The sequence shown here is derived from an EMBL/GenBank/DDBJ whole genome shotgun (WGS) entry which is preliminary data.</text>
</comment>